<proteinExistence type="predicted"/>
<reference evidence="2" key="1">
    <citation type="submission" date="2023-03" db="EMBL/GenBank/DDBJ databases">
        <title>Massive genome expansion in bonnet fungi (Mycena s.s.) driven by repeated elements and novel gene families across ecological guilds.</title>
        <authorList>
            <consortium name="Lawrence Berkeley National Laboratory"/>
            <person name="Harder C.B."/>
            <person name="Miyauchi S."/>
            <person name="Viragh M."/>
            <person name="Kuo A."/>
            <person name="Thoen E."/>
            <person name="Andreopoulos B."/>
            <person name="Lu D."/>
            <person name="Skrede I."/>
            <person name="Drula E."/>
            <person name="Henrissat B."/>
            <person name="Morin E."/>
            <person name="Kohler A."/>
            <person name="Barry K."/>
            <person name="LaButti K."/>
            <person name="Morin E."/>
            <person name="Salamov A."/>
            <person name="Lipzen A."/>
            <person name="Mereny Z."/>
            <person name="Hegedus B."/>
            <person name="Baldrian P."/>
            <person name="Stursova M."/>
            <person name="Weitz H."/>
            <person name="Taylor A."/>
            <person name="Grigoriev I.V."/>
            <person name="Nagy L.G."/>
            <person name="Martin F."/>
            <person name="Kauserud H."/>
        </authorList>
    </citation>
    <scope>NUCLEOTIDE SEQUENCE</scope>
    <source>
        <strain evidence="2">CBHHK200</strain>
    </source>
</reference>
<name>A0AAD6WNI6_9AGAR</name>
<comment type="caution">
    <text evidence="2">The sequence shown here is derived from an EMBL/GenBank/DDBJ whole genome shotgun (WGS) entry which is preliminary data.</text>
</comment>
<keyword evidence="3" id="KW-1185">Reference proteome</keyword>
<gene>
    <name evidence="2" type="ORF">C8F04DRAFT_1199824</name>
</gene>
<evidence type="ECO:0000256" key="1">
    <source>
        <dbReference type="SAM" id="MobiDB-lite"/>
    </source>
</evidence>
<evidence type="ECO:0000313" key="2">
    <source>
        <dbReference type="EMBL" id="KAJ7017871.1"/>
    </source>
</evidence>
<dbReference type="AlphaFoldDB" id="A0AAD6WNI6"/>
<protein>
    <submittedName>
        <fullName evidence="2">Uncharacterized protein</fullName>
    </submittedName>
</protein>
<feature type="compositionally biased region" description="Gly residues" evidence="1">
    <location>
        <begin position="83"/>
        <end position="93"/>
    </location>
</feature>
<accession>A0AAD6WNI6</accession>
<evidence type="ECO:0000313" key="3">
    <source>
        <dbReference type="Proteomes" id="UP001218188"/>
    </source>
</evidence>
<organism evidence="2 3">
    <name type="scientific">Mycena alexandri</name>
    <dbReference type="NCBI Taxonomy" id="1745969"/>
    <lineage>
        <taxon>Eukaryota</taxon>
        <taxon>Fungi</taxon>
        <taxon>Dikarya</taxon>
        <taxon>Basidiomycota</taxon>
        <taxon>Agaricomycotina</taxon>
        <taxon>Agaricomycetes</taxon>
        <taxon>Agaricomycetidae</taxon>
        <taxon>Agaricales</taxon>
        <taxon>Marasmiineae</taxon>
        <taxon>Mycenaceae</taxon>
        <taxon>Mycena</taxon>
    </lineage>
</organism>
<feature type="compositionally biased region" description="Basic and acidic residues" evidence="1">
    <location>
        <begin position="71"/>
        <end position="81"/>
    </location>
</feature>
<dbReference type="EMBL" id="JARJCM010000374">
    <property type="protein sequence ID" value="KAJ7017871.1"/>
    <property type="molecule type" value="Genomic_DNA"/>
</dbReference>
<dbReference type="Proteomes" id="UP001218188">
    <property type="component" value="Unassembled WGS sequence"/>
</dbReference>
<feature type="compositionally biased region" description="Gly residues" evidence="1">
    <location>
        <begin position="34"/>
        <end position="48"/>
    </location>
</feature>
<feature type="region of interest" description="Disordered" evidence="1">
    <location>
        <begin position="32"/>
        <end position="105"/>
    </location>
</feature>
<sequence>MGWRRGCRGALMRGVWAEAAGVAANRWLHTRNGGSCGGAGAPETAGGGNERDRQRGAGIVVRRILTSARDGGGRGSRERRGVGSRGGLDGRTAGGVVERRGGSSGSVDASALFGDLCAECGAGGAEVGGWGGGPFY</sequence>